<sequence length="197" mass="21020">MKKWDKQKRNIVVTALVTICVCFLTFYSVFASGQSKPTVTVTGVPASSGYGLDDRRESTGTSVVSSAMDTASSLQSEEPDAASQNHAASRPKASTRPPASSSLQKPAENSSSAADSSSPPVSSVQPAESSASEPAKININTATEKELLQIPGILKMKARLILLYREEHGPFQTVEDLMRVDGIGPELFETILPYICV</sequence>
<dbReference type="InterPro" id="IPR051675">
    <property type="entry name" value="Endo/Exo/Phosphatase_dom_1"/>
</dbReference>
<organism evidence="2 3">
    <name type="scientific">Solibaculum intestinale</name>
    <dbReference type="NCBI Taxonomy" id="3133165"/>
    <lineage>
        <taxon>Bacteria</taxon>
        <taxon>Bacillati</taxon>
        <taxon>Bacillota</taxon>
        <taxon>Clostridia</taxon>
        <taxon>Eubacteriales</taxon>
        <taxon>Oscillospiraceae</taxon>
        <taxon>Solibaculum</taxon>
    </lineage>
</organism>
<dbReference type="Proteomes" id="UP001489509">
    <property type="component" value="Unassembled WGS sequence"/>
</dbReference>
<dbReference type="EMBL" id="JBBMFD010000025">
    <property type="protein sequence ID" value="MEQ2441442.1"/>
    <property type="molecule type" value="Genomic_DNA"/>
</dbReference>
<feature type="compositionally biased region" description="Low complexity" evidence="1">
    <location>
        <begin position="106"/>
        <end position="135"/>
    </location>
</feature>
<protein>
    <submittedName>
        <fullName evidence="2">Helix-hairpin-helix domain-containing protein</fullName>
    </submittedName>
</protein>
<name>A0ABV1E2B8_9FIRM</name>
<keyword evidence="3" id="KW-1185">Reference proteome</keyword>
<dbReference type="Gene3D" id="1.10.150.280">
    <property type="entry name" value="AF1531-like domain"/>
    <property type="match status" value="1"/>
</dbReference>
<dbReference type="NCBIfam" id="TIGR00426">
    <property type="entry name" value="competence protein ComEA helix-hairpin-helix repeat region"/>
    <property type="match status" value="1"/>
</dbReference>
<comment type="caution">
    <text evidence="2">The sequence shown here is derived from an EMBL/GenBank/DDBJ whole genome shotgun (WGS) entry which is preliminary data.</text>
</comment>
<reference evidence="2 3" key="1">
    <citation type="submission" date="2024-03" db="EMBL/GenBank/DDBJ databases">
        <title>Human intestinal bacterial collection.</title>
        <authorList>
            <person name="Pauvert C."/>
            <person name="Hitch T.C.A."/>
            <person name="Clavel T."/>
        </authorList>
    </citation>
    <scope>NUCLEOTIDE SEQUENCE [LARGE SCALE GENOMIC DNA]</scope>
    <source>
        <strain evidence="2 3">CLA-JM-H44</strain>
    </source>
</reference>
<dbReference type="RefSeq" id="WP_349220524.1">
    <property type="nucleotide sequence ID" value="NZ_JBBMFD010000025.1"/>
</dbReference>
<dbReference type="InterPro" id="IPR010994">
    <property type="entry name" value="RuvA_2-like"/>
</dbReference>
<gene>
    <name evidence="2" type="ORF">WMO26_11445</name>
</gene>
<feature type="region of interest" description="Disordered" evidence="1">
    <location>
        <begin position="45"/>
        <end position="137"/>
    </location>
</feature>
<evidence type="ECO:0000313" key="3">
    <source>
        <dbReference type="Proteomes" id="UP001489509"/>
    </source>
</evidence>
<dbReference type="PANTHER" id="PTHR21180">
    <property type="entry name" value="ENDONUCLEASE/EXONUCLEASE/PHOSPHATASE FAMILY DOMAIN-CONTAINING PROTEIN 1"/>
    <property type="match status" value="1"/>
</dbReference>
<proteinExistence type="predicted"/>
<evidence type="ECO:0000256" key="1">
    <source>
        <dbReference type="SAM" id="MobiDB-lite"/>
    </source>
</evidence>
<dbReference type="Pfam" id="PF12836">
    <property type="entry name" value="HHH_3"/>
    <property type="match status" value="1"/>
</dbReference>
<dbReference type="InterPro" id="IPR004509">
    <property type="entry name" value="Competence_ComEA_HhH"/>
</dbReference>
<dbReference type="SUPFAM" id="SSF47781">
    <property type="entry name" value="RuvA domain 2-like"/>
    <property type="match status" value="1"/>
</dbReference>
<accession>A0ABV1E2B8</accession>
<evidence type="ECO:0000313" key="2">
    <source>
        <dbReference type="EMBL" id="MEQ2441442.1"/>
    </source>
</evidence>
<feature type="compositionally biased region" description="Polar residues" evidence="1">
    <location>
        <begin position="59"/>
        <end position="87"/>
    </location>
</feature>
<dbReference type="PANTHER" id="PTHR21180:SF32">
    <property type="entry name" value="ENDONUCLEASE_EXONUCLEASE_PHOSPHATASE FAMILY DOMAIN-CONTAINING PROTEIN 1"/>
    <property type="match status" value="1"/>
</dbReference>